<gene>
    <name evidence="2" type="ORF">QBC32DRAFT_355352</name>
</gene>
<evidence type="ECO:0000313" key="3">
    <source>
        <dbReference type="Proteomes" id="UP001303222"/>
    </source>
</evidence>
<proteinExistence type="predicted"/>
<organism evidence="2 3">
    <name type="scientific">Pseudoneurospora amorphoporcata</name>
    <dbReference type="NCBI Taxonomy" id="241081"/>
    <lineage>
        <taxon>Eukaryota</taxon>
        <taxon>Fungi</taxon>
        <taxon>Dikarya</taxon>
        <taxon>Ascomycota</taxon>
        <taxon>Pezizomycotina</taxon>
        <taxon>Sordariomycetes</taxon>
        <taxon>Sordariomycetidae</taxon>
        <taxon>Sordariales</taxon>
        <taxon>Sordariaceae</taxon>
        <taxon>Pseudoneurospora</taxon>
    </lineage>
</organism>
<protein>
    <recommendedName>
        <fullName evidence="1">DUF7069 domain-containing protein</fullName>
    </recommendedName>
</protein>
<dbReference type="Pfam" id="PF23239">
    <property type="entry name" value="DUF7069"/>
    <property type="match status" value="1"/>
</dbReference>
<reference evidence="2" key="1">
    <citation type="journal article" date="2023" name="Mol. Phylogenet. Evol.">
        <title>Genome-scale phylogeny and comparative genomics of the fungal order Sordariales.</title>
        <authorList>
            <person name="Hensen N."/>
            <person name="Bonometti L."/>
            <person name="Westerberg I."/>
            <person name="Brannstrom I.O."/>
            <person name="Guillou S."/>
            <person name="Cros-Aarteil S."/>
            <person name="Calhoun S."/>
            <person name="Haridas S."/>
            <person name="Kuo A."/>
            <person name="Mondo S."/>
            <person name="Pangilinan J."/>
            <person name="Riley R."/>
            <person name="LaButti K."/>
            <person name="Andreopoulos B."/>
            <person name="Lipzen A."/>
            <person name="Chen C."/>
            <person name="Yan M."/>
            <person name="Daum C."/>
            <person name="Ng V."/>
            <person name="Clum A."/>
            <person name="Steindorff A."/>
            <person name="Ohm R.A."/>
            <person name="Martin F."/>
            <person name="Silar P."/>
            <person name="Natvig D.O."/>
            <person name="Lalanne C."/>
            <person name="Gautier V."/>
            <person name="Ament-Velasquez S.L."/>
            <person name="Kruys A."/>
            <person name="Hutchinson M.I."/>
            <person name="Powell A.J."/>
            <person name="Barry K."/>
            <person name="Miller A.N."/>
            <person name="Grigoriev I.V."/>
            <person name="Debuchy R."/>
            <person name="Gladieux P."/>
            <person name="Hiltunen Thoren M."/>
            <person name="Johannesson H."/>
        </authorList>
    </citation>
    <scope>NUCLEOTIDE SEQUENCE</scope>
    <source>
        <strain evidence="2">CBS 626.80</strain>
    </source>
</reference>
<reference evidence="2" key="2">
    <citation type="submission" date="2023-06" db="EMBL/GenBank/DDBJ databases">
        <authorList>
            <consortium name="Lawrence Berkeley National Laboratory"/>
            <person name="Mondo S.J."/>
            <person name="Hensen N."/>
            <person name="Bonometti L."/>
            <person name="Westerberg I."/>
            <person name="Brannstrom I.O."/>
            <person name="Guillou S."/>
            <person name="Cros-Aarteil S."/>
            <person name="Calhoun S."/>
            <person name="Haridas S."/>
            <person name="Kuo A."/>
            <person name="Pangilinan J."/>
            <person name="Riley R."/>
            <person name="Labutti K."/>
            <person name="Andreopoulos B."/>
            <person name="Lipzen A."/>
            <person name="Chen C."/>
            <person name="Yanf M."/>
            <person name="Daum C."/>
            <person name="Ng V."/>
            <person name="Clum A."/>
            <person name="Steindorff A."/>
            <person name="Ohm R."/>
            <person name="Martin F."/>
            <person name="Silar P."/>
            <person name="Natvig D."/>
            <person name="Lalanne C."/>
            <person name="Gautier V."/>
            <person name="Ament-Velasquez S.L."/>
            <person name="Kruys A."/>
            <person name="Hutchinson M.I."/>
            <person name="Powell A.J."/>
            <person name="Barry K."/>
            <person name="Miller A.N."/>
            <person name="Grigoriev I.V."/>
            <person name="Debuchy R."/>
            <person name="Gladieux P."/>
            <person name="Thoren M.H."/>
            <person name="Johannesson H."/>
        </authorList>
    </citation>
    <scope>NUCLEOTIDE SEQUENCE</scope>
    <source>
        <strain evidence="2">CBS 626.80</strain>
    </source>
</reference>
<sequence length="106" mass="12393">MSIRVRVDDFAKRYTLNDQLKETLWTELCRTPHGTYLWVFLVFDHLKSLMPSMLKRTPRGFKTAIEELPRTVADAYERMLNRSGETIRTALQRALCDKGCDQGLEQ</sequence>
<evidence type="ECO:0000259" key="1">
    <source>
        <dbReference type="Pfam" id="PF23239"/>
    </source>
</evidence>
<keyword evidence="3" id="KW-1185">Reference proteome</keyword>
<accession>A0AAN6NJR5</accession>
<feature type="domain" description="DUF7069" evidence="1">
    <location>
        <begin position="3"/>
        <end position="68"/>
    </location>
</feature>
<feature type="non-terminal residue" evidence="2">
    <location>
        <position position="1"/>
    </location>
</feature>
<evidence type="ECO:0000313" key="2">
    <source>
        <dbReference type="EMBL" id="KAK3947125.1"/>
    </source>
</evidence>
<name>A0AAN6NJR5_9PEZI</name>
<dbReference type="Proteomes" id="UP001303222">
    <property type="component" value="Unassembled WGS sequence"/>
</dbReference>
<comment type="caution">
    <text evidence="2">The sequence shown here is derived from an EMBL/GenBank/DDBJ whole genome shotgun (WGS) entry which is preliminary data.</text>
</comment>
<dbReference type="EMBL" id="MU859410">
    <property type="protein sequence ID" value="KAK3947125.1"/>
    <property type="molecule type" value="Genomic_DNA"/>
</dbReference>
<dbReference type="InterPro" id="IPR055497">
    <property type="entry name" value="DUF7069"/>
</dbReference>
<dbReference type="AlphaFoldDB" id="A0AAN6NJR5"/>